<protein>
    <submittedName>
        <fullName evidence="2">ATP-binding protein</fullName>
    </submittedName>
</protein>
<sequence length="290" mass="32520">MIHRLPTIRSDLNGFTGLGGLAEWAKDLADDCLEVDFSQCGFFDANLAACLASVLARVAEKSNTIKITSVGQEAEKILRKNNFLSSYGYSSLADNNHTTLPFARIQIADQNCFAEYLDQHMNGKGIPRMSEALSKLFRQSIFEVFQNCIIHSSSQSGIFVCGQFYPRLKRLDLTISDAGVGIRTNVRRHLRNNQIKSVDAIRWALKEGNSTKINNQPGGMGLKLLKEFIELNKGKIQIVSRQGFYQFERSQETFRALSSDLPGTTVNLEINTGDRHTYRLKSEVTPDDIF</sequence>
<dbReference type="EMBL" id="CP044205">
    <property type="protein sequence ID" value="QFY45234.1"/>
    <property type="molecule type" value="Genomic_DNA"/>
</dbReference>
<dbReference type="OrthoDB" id="3194831at2"/>
<dbReference type="Pfam" id="PF02518">
    <property type="entry name" value="HATPase_c"/>
    <property type="match status" value="1"/>
</dbReference>
<organism evidence="2 3">
    <name type="scientific">Candidatus Methylospira mobilis</name>
    <dbReference type="NCBI Taxonomy" id="1808979"/>
    <lineage>
        <taxon>Bacteria</taxon>
        <taxon>Pseudomonadati</taxon>
        <taxon>Pseudomonadota</taxon>
        <taxon>Gammaproteobacteria</taxon>
        <taxon>Methylococcales</taxon>
        <taxon>Methylococcaceae</taxon>
        <taxon>Candidatus Methylospira</taxon>
    </lineage>
</organism>
<keyword evidence="2" id="KW-0067">ATP-binding</keyword>
<evidence type="ECO:0000313" key="3">
    <source>
        <dbReference type="Proteomes" id="UP000325755"/>
    </source>
</evidence>
<keyword evidence="2" id="KW-0547">Nucleotide-binding</keyword>
<dbReference type="AlphaFoldDB" id="A0A5Q0BSR9"/>
<dbReference type="InParanoid" id="A0A5Q0BSR9"/>
<dbReference type="InterPro" id="IPR003594">
    <property type="entry name" value="HATPase_dom"/>
</dbReference>
<feature type="domain" description="Histidine kinase/HSP90-like ATPase" evidence="1">
    <location>
        <begin position="136"/>
        <end position="243"/>
    </location>
</feature>
<reference evidence="2 3" key="1">
    <citation type="submission" date="2019-09" db="EMBL/GenBank/DDBJ databases">
        <title>Ecophysiology of the spiral-shaped methanotroph Methylospira mobilis as revealed by the complete genome sequence.</title>
        <authorList>
            <person name="Oshkin I.Y."/>
            <person name="Dedysh S.N."/>
            <person name="Miroshnikov K."/>
            <person name="Danilova O.V."/>
            <person name="Hakobyan A."/>
            <person name="Liesack W."/>
        </authorList>
    </citation>
    <scope>NUCLEOTIDE SEQUENCE [LARGE SCALE GENOMIC DNA]</scope>
    <source>
        <strain evidence="2 3">Shm1</strain>
    </source>
</reference>
<dbReference type="InterPro" id="IPR036890">
    <property type="entry name" value="HATPase_C_sf"/>
</dbReference>
<dbReference type="KEGG" id="mmob:F6R98_21215"/>
<evidence type="ECO:0000313" key="2">
    <source>
        <dbReference type="EMBL" id="QFY45234.1"/>
    </source>
</evidence>
<dbReference type="SUPFAM" id="SSF55874">
    <property type="entry name" value="ATPase domain of HSP90 chaperone/DNA topoisomerase II/histidine kinase"/>
    <property type="match status" value="1"/>
</dbReference>
<accession>A0A5Q0BSR9</accession>
<dbReference type="Proteomes" id="UP000325755">
    <property type="component" value="Chromosome"/>
</dbReference>
<keyword evidence="3" id="KW-1185">Reference proteome</keyword>
<proteinExistence type="predicted"/>
<gene>
    <name evidence="2" type="ORF">F6R98_21215</name>
</gene>
<dbReference type="GO" id="GO:0005524">
    <property type="term" value="F:ATP binding"/>
    <property type="evidence" value="ECO:0007669"/>
    <property type="project" value="UniProtKB-KW"/>
</dbReference>
<dbReference type="Gene3D" id="3.30.565.10">
    <property type="entry name" value="Histidine kinase-like ATPase, C-terminal domain"/>
    <property type="match status" value="1"/>
</dbReference>
<evidence type="ECO:0000259" key="1">
    <source>
        <dbReference type="Pfam" id="PF02518"/>
    </source>
</evidence>
<name>A0A5Q0BSR9_9GAMM</name>